<evidence type="ECO:0000256" key="1">
    <source>
        <dbReference type="SAM" id="MobiDB-lite"/>
    </source>
</evidence>
<name>A0A6J4VRG6_9BACT</name>
<sequence length="40" mass="3968">MGGAAAGGPLRRPADFPRRATTVPAAVEARAPSSLLPALP</sequence>
<accession>A0A6J4VRG6</accession>
<reference evidence="2" key="1">
    <citation type="submission" date="2020-02" db="EMBL/GenBank/DDBJ databases">
        <authorList>
            <person name="Meier V. D."/>
        </authorList>
    </citation>
    <scope>NUCLEOTIDE SEQUENCE</scope>
    <source>
        <strain evidence="2">AVDCRST_MAG19</strain>
    </source>
</reference>
<dbReference type="EMBL" id="CADCWL010000253">
    <property type="protein sequence ID" value="CAA9585718.1"/>
    <property type="molecule type" value="Genomic_DNA"/>
</dbReference>
<evidence type="ECO:0000313" key="2">
    <source>
        <dbReference type="EMBL" id="CAA9585718.1"/>
    </source>
</evidence>
<proteinExistence type="predicted"/>
<feature type="region of interest" description="Disordered" evidence="1">
    <location>
        <begin position="1"/>
        <end position="25"/>
    </location>
</feature>
<dbReference type="AlphaFoldDB" id="A0A6J4VRG6"/>
<organism evidence="2">
    <name type="scientific">uncultured Thermomicrobiales bacterium</name>
    <dbReference type="NCBI Taxonomy" id="1645740"/>
    <lineage>
        <taxon>Bacteria</taxon>
        <taxon>Pseudomonadati</taxon>
        <taxon>Thermomicrobiota</taxon>
        <taxon>Thermomicrobia</taxon>
        <taxon>Thermomicrobiales</taxon>
        <taxon>environmental samples</taxon>
    </lineage>
</organism>
<protein>
    <submittedName>
        <fullName evidence="2">Uncharacterized protein</fullName>
    </submittedName>
</protein>
<gene>
    <name evidence="2" type="ORF">AVDCRST_MAG19-4620</name>
</gene>